<protein>
    <submittedName>
        <fullName evidence="2">Concanavalin A-like lectin/glucanase superfamily protein</fullName>
    </submittedName>
</protein>
<name>A0AAU7PF98_9VIRU</name>
<dbReference type="PROSITE" id="PS50188">
    <property type="entry name" value="B302_SPRY"/>
    <property type="match status" value="1"/>
</dbReference>
<proteinExistence type="predicted"/>
<evidence type="ECO:0000259" key="1">
    <source>
        <dbReference type="PROSITE" id="PS50188"/>
    </source>
</evidence>
<dbReference type="InterPro" id="IPR001870">
    <property type="entry name" value="B30.2/SPRY"/>
</dbReference>
<reference evidence="2" key="1">
    <citation type="submission" date="2024-05" db="EMBL/GenBank/DDBJ databases">
        <title>Isolation and characterization of the novel Burkholderia jumbo bacteriophage Surprise13.</title>
        <authorList>
            <person name="Supina B.S.I."/>
            <person name="Dennis J."/>
        </authorList>
    </citation>
    <scope>NUCLEOTIDE SEQUENCE</scope>
</reference>
<evidence type="ECO:0000313" key="2">
    <source>
        <dbReference type="EMBL" id="XBS47662.1"/>
    </source>
</evidence>
<gene>
    <name evidence="2" type="ORF">SURPRISE13_195</name>
</gene>
<feature type="domain" description="B30.2/SPRY" evidence="1">
    <location>
        <begin position="1"/>
        <end position="185"/>
    </location>
</feature>
<accession>A0AAU7PF98</accession>
<dbReference type="InterPro" id="IPR013320">
    <property type="entry name" value="ConA-like_dom_sf"/>
</dbReference>
<sequence>MQEGMLLKKKVSVAGSTFNPAMKSSAVALSNNNRTANLGNLGGCAFSTASRSSGKWYFEAVITQSESSFTPLIGLVSQSTTFNDPWTSAGELLWYGSGSQVIYGANSRFSYGSYATGDTVAFAVDLDARLIQFFRNNVALAQLNMNTYLAGVTTFWAGASSPHGSVGASIVTIPDTPQYFGSMPSGYGIW</sequence>
<dbReference type="EMBL" id="PP856017">
    <property type="protein sequence ID" value="XBS47662.1"/>
    <property type="molecule type" value="Genomic_DNA"/>
</dbReference>
<dbReference type="SUPFAM" id="SSF49899">
    <property type="entry name" value="Concanavalin A-like lectins/glucanases"/>
    <property type="match status" value="1"/>
</dbReference>
<organism evidence="2">
    <name type="scientific">Burkholderia phage vB_BgluM-SURPRISE13</name>
    <dbReference type="NCBI Taxonomy" id="3159457"/>
    <lineage>
        <taxon>Viruses</taxon>
    </lineage>
</organism>
<dbReference type="Gene3D" id="2.60.120.920">
    <property type="match status" value="1"/>
</dbReference>
<dbReference type="InterPro" id="IPR043136">
    <property type="entry name" value="B30.2/SPRY_sf"/>
</dbReference>